<proteinExistence type="inferred from homology"/>
<dbReference type="Gene3D" id="3.30.200.20">
    <property type="entry name" value="Phosphorylase Kinase, domain 1"/>
    <property type="match status" value="1"/>
</dbReference>
<dbReference type="FunFam" id="3.30.200.20:FF:000315">
    <property type="entry name" value="Calcium-dependent protein kinase 3"/>
    <property type="match status" value="1"/>
</dbReference>
<evidence type="ECO:0000256" key="9">
    <source>
        <dbReference type="ARBA" id="ARBA00022837"/>
    </source>
</evidence>
<keyword evidence="7 14" id="KW-0547">Nucleotide-binding</keyword>
<dbReference type="PROSITE" id="PS50011">
    <property type="entry name" value="PROTEIN_KINASE_DOM"/>
    <property type="match status" value="1"/>
</dbReference>
<evidence type="ECO:0000256" key="12">
    <source>
        <dbReference type="ARBA" id="ARBA00047899"/>
    </source>
</evidence>
<comment type="catalytic activity">
    <reaction evidence="13">
        <text>L-seryl-[protein] + ATP = O-phospho-L-seryl-[protein] + ADP + H(+)</text>
        <dbReference type="Rhea" id="RHEA:17989"/>
        <dbReference type="Rhea" id="RHEA-COMP:9863"/>
        <dbReference type="Rhea" id="RHEA-COMP:11604"/>
        <dbReference type="ChEBI" id="CHEBI:15378"/>
        <dbReference type="ChEBI" id="CHEBI:29999"/>
        <dbReference type="ChEBI" id="CHEBI:30616"/>
        <dbReference type="ChEBI" id="CHEBI:83421"/>
        <dbReference type="ChEBI" id="CHEBI:456216"/>
        <dbReference type="EC" id="2.7.11.1"/>
    </reaction>
</comment>
<keyword evidence="10 14" id="KW-0067">ATP-binding</keyword>
<evidence type="ECO:0000256" key="4">
    <source>
        <dbReference type="ARBA" id="ARBA00022679"/>
    </source>
</evidence>
<evidence type="ECO:0000256" key="10">
    <source>
        <dbReference type="ARBA" id="ARBA00022840"/>
    </source>
</evidence>
<dbReference type="SMART" id="SM00220">
    <property type="entry name" value="S_TKc"/>
    <property type="match status" value="1"/>
</dbReference>
<feature type="domain" description="Protein kinase" evidence="16">
    <location>
        <begin position="248"/>
        <end position="518"/>
    </location>
</feature>
<dbReference type="InterPro" id="IPR008271">
    <property type="entry name" value="Ser/Thr_kinase_AS"/>
</dbReference>
<evidence type="ECO:0000256" key="5">
    <source>
        <dbReference type="ARBA" id="ARBA00022723"/>
    </source>
</evidence>
<evidence type="ECO:0000313" key="18">
    <source>
        <dbReference type="EMBL" id="CAE8701360.1"/>
    </source>
</evidence>
<evidence type="ECO:0000256" key="13">
    <source>
        <dbReference type="ARBA" id="ARBA00048679"/>
    </source>
</evidence>
<feature type="domain" description="EF-hand" evidence="17">
    <location>
        <begin position="562"/>
        <end position="597"/>
    </location>
</feature>
<keyword evidence="3" id="KW-0723">Serine/threonine-protein kinase</keyword>
<dbReference type="SUPFAM" id="SSF56112">
    <property type="entry name" value="Protein kinase-like (PK-like)"/>
    <property type="match status" value="1"/>
</dbReference>
<evidence type="ECO:0000256" key="1">
    <source>
        <dbReference type="ARBA" id="ARBA00001946"/>
    </source>
</evidence>
<name>A0A813KDL1_POLGL</name>
<keyword evidence="5" id="KW-0479">Metal-binding</keyword>
<dbReference type="GO" id="GO:0005524">
    <property type="term" value="F:ATP binding"/>
    <property type="evidence" value="ECO:0007669"/>
    <property type="project" value="UniProtKB-UniRule"/>
</dbReference>
<evidence type="ECO:0000259" key="17">
    <source>
        <dbReference type="PROSITE" id="PS50222"/>
    </source>
</evidence>
<dbReference type="Proteomes" id="UP000626109">
    <property type="component" value="Unassembled WGS sequence"/>
</dbReference>
<dbReference type="Pfam" id="PF00069">
    <property type="entry name" value="Pkinase"/>
    <property type="match status" value="1"/>
</dbReference>
<dbReference type="InterPro" id="IPR018247">
    <property type="entry name" value="EF_Hand_1_Ca_BS"/>
</dbReference>
<accession>A0A813KDL1</accession>
<dbReference type="EMBL" id="CAJNNW010029745">
    <property type="protein sequence ID" value="CAE8701360.1"/>
    <property type="molecule type" value="Genomic_DNA"/>
</dbReference>
<evidence type="ECO:0000259" key="16">
    <source>
        <dbReference type="PROSITE" id="PS50011"/>
    </source>
</evidence>
<comment type="catalytic activity">
    <reaction evidence="12">
        <text>L-threonyl-[protein] + ATP = O-phospho-L-threonyl-[protein] + ADP + H(+)</text>
        <dbReference type="Rhea" id="RHEA:46608"/>
        <dbReference type="Rhea" id="RHEA-COMP:11060"/>
        <dbReference type="Rhea" id="RHEA-COMP:11605"/>
        <dbReference type="ChEBI" id="CHEBI:15378"/>
        <dbReference type="ChEBI" id="CHEBI:30013"/>
        <dbReference type="ChEBI" id="CHEBI:30616"/>
        <dbReference type="ChEBI" id="CHEBI:61977"/>
        <dbReference type="ChEBI" id="CHEBI:456216"/>
        <dbReference type="EC" id="2.7.11.1"/>
    </reaction>
</comment>
<evidence type="ECO:0000256" key="2">
    <source>
        <dbReference type="ARBA" id="ARBA00012513"/>
    </source>
</evidence>
<gene>
    <name evidence="18" type="ORF">PGLA2088_LOCUS31987</name>
</gene>
<organism evidence="18 19">
    <name type="scientific">Polarella glacialis</name>
    <name type="common">Dinoflagellate</name>
    <dbReference type="NCBI Taxonomy" id="89957"/>
    <lineage>
        <taxon>Eukaryota</taxon>
        <taxon>Sar</taxon>
        <taxon>Alveolata</taxon>
        <taxon>Dinophyceae</taxon>
        <taxon>Suessiales</taxon>
        <taxon>Suessiaceae</taxon>
        <taxon>Polarella</taxon>
    </lineage>
</organism>
<keyword evidence="6" id="KW-0677">Repeat</keyword>
<comment type="similarity">
    <text evidence="11">Belongs to the protein kinase superfamily. Ser/Thr protein kinase family. CDPK subfamily.</text>
</comment>
<keyword evidence="4" id="KW-0808">Transferase</keyword>
<dbReference type="PROSITE" id="PS50222">
    <property type="entry name" value="EF_HAND_2"/>
    <property type="match status" value="2"/>
</dbReference>
<dbReference type="InterPro" id="IPR017441">
    <property type="entry name" value="Protein_kinase_ATP_BS"/>
</dbReference>
<comment type="cofactor">
    <cofactor evidence="1">
        <name>Mg(2+)</name>
        <dbReference type="ChEBI" id="CHEBI:18420"/>
    </cofactor>
</comment>
<dbReference type="InterPro" id="IPR000719">
    <property type="entry name" value="Prot_kinase_dom"/>
</dbReference>
<dbReference type="PROSITE" id="PS00108">
    <property type="entry name" value="PROTEIN_KINASE_ST"/>
    <property type="match status" value="1"/>
</dbReference>
<feature type="compositionally biased region" description="Basic and acidic residues" evidence="15">
    <location>
        <begin position="49"/>
        <end position="61"/>
    </location>
</feature>
<dbReference type="Gene3D" id="1.10.238.10">
    <property type="entry name" value="EF-hand"/>
    <property type="match status" value="1"/>
</dbReference>
<evidence type="ECO:0000256" key="8">
    <source>
        <dbReference type="ARBA" id="ARBA00022777"/>
    </source>
</evidence>
<dbReference type="InterPro" id="IPR011009">
    <property type="entry name" value="Kinase-like_dom_sf"/>
</dbReference>
<dbReference type="SMART" id="SM00054">
    <property type="entry name" value="EFh"/>
    <property type="match status" value="3"/>
</dbReference>
<feature type="binding site" evidence="14">
    <location>
        <position position="277"/>
    </location>
    <ligand>
        <name>ATP</name>
        <dbReference type="ChEBI" id="CHEBI:30616"/>
    </ligand>
</feature>
<feature type="domain" description="EF-hand" evidence="17">
    <location>
        <begin position="632"/>
        <end position="667"/>
    </location>
</feature>
<dbReference type="Gene3D" id="1.10.510.10">
    <property type="entry name" value="Transferase(Phosphotransferase) domain 1"/>
    <property type="match status" value="1"/>
</dbReference>
<dbReference type="GO" id="GO:0005509">
    <property type="term" value="F:calcium ion binding"/>
    <property type="evidence" value="ECO:0007669"/>
    <property type="project" value="InterPro"/>
</dbReference>
<sequence length="737" mass="82637">VMPEHIPKLLRKIQVPASGEKGLTGPAPVLLGSPTRKSVACGGATSAAKEAEKPEPREDRPQAVAGFGLKPACKNGCNREVQPGLTRGLKPYDTCCKRCARNPGAHEHDENCGGRRFTSKELISHAYGSLRELLEALLRDQSCLEEHVQAVFAKASHGSHRLERIQLATGLQELVAVFGVRLDVNEGTLAELCKKYSRTEDGGILFPEFMSLCRVVLQDRYVLWFPEILPVSTANFVRQNDRHLEEVYKMGTKLGEGSFGIVYRVEHRLSGEQRVCKKIAKSKSDMTSDQILQEIGHMAMLDHPNVIKVYEYFDDPAFVSQIMEPCNGGELQDKVDEFRKSGKAPYDEAFVCDVVKQTLRALAFMHNKPFLHKDLKPQNIMMVDKASSSIKVIDFGLAEMFNPHQKFAATIGGTLLYMAPEVFRQKMTVKIDVWSTGVILYNLLTGDFPFLAQWPPPKGRDEAWWQEQTIEKIKSEPPTKHSRLGKWSAPCLDLLIQMLQKDDKLRPDATQCLDHPWFRGYSEVAPTLSVGVVQCVEAYARMPELRKGIFLLLAHQYEVQAQALLELRALFTHFDVRNQGSLSATDLKAVLIESGMGPLTAERVYHALDRGKQGQINWTEFTAAAIWFSVCRNDRAIDAAFGTFDTDQDGRITAEDLCLVLADDRGYDAWQRRLPALFDELADSPGPVSRPSRRGLPGFFSRVFMKEAAKGGTLEQFRQYVKQKLDFRAGDVLYAVT</sequence>
<evidence type="ECO:0000256" key="15">
    <source>
        <dbReference type="SAM" id="MobiDB-lite"/>
    </source>
</evidence>
<evidence type="ECO:0000256" key="14">
    <source>
        <dbReference type="PROSITE-ProRule" id="PRU10141"/>
    </source>
</evidence>
<dbReference type="InterPro" id="IPR050205">
    <property type="entry name" value="CDPK_Ser/Thr_kinases"/>
</dbReference>
<feature type="region of interest" description="Disordered" evidence="15">
    <location>
        <begin position="43"/>
        <end position="62"/>
    </location>
</feature>
<reference evidence="18" key="1">
    <citation type="submission" date="2021-02" db="EMBL/GenBank/DDBJ databases">
        <authorList>
            <person name="Dougan E. K."/>
            <person name="Rhodes N."/>
            <person name="Thang M."/>
            <person name="Chan C."/>
        </authorList>
    </citation>
    <scope>NUCLEOTIDE SEQUENCE</scope>
</reference>
<dbReference type="PROSITE" id="PS00107">
    <property type="entry name" value="PROTEIN_KINASE_ATP"/>
    <property type="match status" value="1"/>
</dbReference>
<protein>
    <recommendedName>
        <fullName evidence="2">non-specific serine/threonine protein kinase</fullName>
        <ecNumber evidence="2">2.7.11.1</ecNumber>
    </recommendedName>
</protein>
<comment type="caution">
    <text evidence="18">The sequence shown here is derived from an EMBL/GenBank/DDBJ whole genome shotgun (WGS) entry which is preliminary data.</text>
</comment>
<evidence type="ECO:0000256" key="7">
    <source>
        <dbReference type="ARBA" id="ARBA00022741"/>
    </source>
</evidence>
<feature type="non-terminal residue" evidence="18">
    <location>
        <position position="737"/>
    </location>
</feature>
<evidence type="ECO:0000256" key="11">
    <source>
        <dbReference type="ARBA" id="ARBA00024334"/>
    </source>
</evidence>
<evidence type="ECO:0000256" key="3">
    <source>
        <dbReference type="ARBA" id="ARBA00022527"/>
    </source>
</evidence>
<dbReference type="InterPro" id="IPR002048">
    <property type="entry name" value="EF_hand_dom"/>
</dbReference>
<dbReference type="InterPro" id="IPR011992">
    <property type="entry name" value="EF-hand-dom_pair"/>
</dbReference>
<dbReference type="EC" id="2.7.11.1" evidence="2"/>
<keyword evidence="9" id="KW-0106">Calcium</keyword>
<dbReference type="AlphaFoldDB" id="A0A813KDL1"/>
<dbReference type="PROSITE" id="PS00018">
    <property type="entry name" value="EF_HAND_1"/>
    <property type="match status" value="1"/>
</dbReference>
<dbReference type="GO" id="GO:0004674">
    <property type="term" value="F:protein serine/threonine kinase activity"/>
    <property type="evidence" value="ECO:0007669"/>
    <property type="project" value="UniProtKB-KW"/>
</dbReference>
<dbReference type="SUPFAM" id="SSF47473">
    <property type="entry name" value="EF-hand"/>
    <property type="match status" value="1"/>
</dbReference>
<evidence type="ECO:0000256" key="6">
    <source>
        <dbReference type="ARBA" id="ARBA00022737"/>
    </source>
</evidence>
<dbReference type="PANTHER" id="PTHR24349">
    <property type="entry name" value="SERINE/THREONINE-PROTEIN KINASE"/>
    <property type="match status" value="1"/>
</dbReference>
<keyword evidence="8" id="KW-0418">Kinase</keyword>
<evidence type="ECO:0000313" key="19">
    <source>
        <dbReference type="Proteomes" id="UP000626109"/>
    </source>
</evidence>